<dbReference type="Proteomes" id="UP000636479">
    <property type="component" value="Unassembled WGS sequence"/>
</dbReference>
<evidence type="ECO:0000313" key="12">
    <source>
        <dbReference type="EMBL" id="KAF7290663.1"/>
    </source>
</evidence>
<feature type="compositionally biased region" description="Polar residues" evidence="8">
    <location>
        <begin position="574"/>
        <end position="589"/>
    </location>
</feature>
<keyword evidence="9" id="KW-0812">Transmembrane</keyword>
<dbReference type="InterPro" id="IPR049328">
    <property type="entry name" value="TM_ErbB1"/>
</dbReference>
<dbReference type="RefSeq" id="XP_037214023.1">
    <property type="nucleotide sequence ID" value="XM_037369525.1"/>
</dbReference>
<dbReference type="GeneID" id="59352041"/>
<dbReference type="GO" id="GO:0004714">
    <property type="term" value="F:transmembrane receptor protein tyrosine kinase activity"/>
    <property type="evidence" value="ECO:0007669"/>
    <property type="project" value="UniProtKB-EC"/>
</dbReference>
<feature type="signal peptide" evidence="10">
    <location>
        <begin position="1"/>
        <end position="19"/>
    </location>
</feature>
<evidence type="ECO:0000256" key="9">
    <source>
        <dbReference type="SAM" id="Phobius"/>
    </source>
</evidence>
<dbReference type="Pfam" id="PF03663">
    <property type="entry name" value="Glyco_hydro_76"/>
    <property type="match status" value="1"/>
</dbReference>
<feature type="region of interest" description="Disordered" evidence="8">
    <location>
        <begin position="385"/>
        <end position="405"/>
    </location>
</feature>
<evidence type="ECO:0000313" key="13">
    <source>
        <dbReference type="Proteomes" id="UP000636479"/>
    </source>
</evidence>
<name>A0A8H6S1M1_9AGAR</name>
<feature type="compositionally biased region" description="Polar residues" evidence="8">
    <location>
        <begin position="387"/>
        <end position="405"/>
    </location>
</feature>
<keyword evidence="9" id="KW-1133">Transmembrane helix</keyword>
<feature type="compositionally biased region" description="Low complexity" evidence="8">
    <location>
        <begin position="501"/>
        <end position="522"/>
    </location>
</feature>
<dbReference type="Gene3D" id="6.10.250.2930">
    <property type="match status" value="1"/>
</dbReference>
<evidence type="ECO:0000256" key="1">
    <source>
        <dbReference type="ARBA" id="ARBA00011902"/>
    </source>
</evidence>
<keyword evidence="4" id="KW-0547">Nucleotide-binding</keyword>
<evidence type="ECO:0000256" key="2">
    <source>
        <dbReference type="ARBA" id="ARBA00022553"/>
    </source>
</evidence>
<feature type="domain" description="Epidermal growth factor receptor-like transmembrane-juxtamembrane segment" evidence="11">
    <location>
        <begin position="416"/>
        <end position="443"/>
    </location>
</feature>
<keyword evidence="9" id="KW-0472">Membrane</keyword>
<evidence type="ECO:0000256" key="5">
    <source>
        <dbReference type="ARBA" id="ARBA00022777"/>
    </source>
</evidence>
<dbReference type="InterPro" id="IPR044912">
    <property type="entry name" value="Egfr_JX_dom"/>
</dbReference>
<feature type="transmembrane region" description="Helical" evidence="9">
    <location>
        <begin position="415"/>
        <end position="438"/>
    </location>
</feature>
<keyword evidence="5" id="KW-0418">Kinase</keyword>
<proteinExistence type="predicted"/>
<keyword evidence="7" id="KW-0829">Tyrosine-protein kinase</keyword>
<gene>
    <name evidence="12" type="ORF">MIND_01306600</name>
</gene>
<dbReference type="PANTHER" id="PTHR47791:SF3">
    <property type="entry name" value="MEIOTICALLY UP-REGULATED GENE 191 PROTEIN"/>
    <property type="match status" value="1"/>
</dbReference>
<dbReference type="InterPro" id="IPR008928">
    <property type="entry name" value="6-hairpin_glycosidase_sf"/>
</dbReference>
<evidence type="ECO:0000256" key="4">
    <source>
        <dbReference type="ARBA" id="ARBA00022741"/>
    </source>
</evidence>
<dbReference type="EMBL" id="JACAZF010000014">
    <property type="protein sequence ID" value="KAF7290663.1"/>
    <property type="molecule type" value="Genomic_DNA"/>
</dbReference>
<keyword evidence="13" id="KW-1185">Reference proteome</keyword>
<keyword evidence="12" id="KW-0378">Hydrolase</keyword>
<keyword evidence="10" id="KW-0732">Signal</keyword>
<evidence type="ECO:0000259" key="11">
    <source>
        <dbReference type="Pfam" id="PF21314"/>
    </source>
</evidence>
<dbReference type="SUPFAM" id="SSF48208">
    <property type="entry name" value="Six-hairpin glycosidases"/>
    <property type="match status" value="1"/>
</dbReference>
<dbReference type="GO" id="GO:0005975">
    <property type="term" value="P:carbohydrate metabolic process"/>
    <property type="evidence" value="ECO:0007669"/>
    <property type="project" value="InterPro"/>
</dbReference>
<feature type="region of interest" description="Disordered" evidence="8">
    <location>
        <begin position="491"/>
        <end position="596"/>
    </location>
</feature>
<dbReference type="Pfam" id="PF21314">
    <property type="entry name" value="TM_ErbB1"/>
    <property type="match status" value="1"/>
</dbReference>
<sequence length="596" mass="62220">MPLSFSLVFGVSCIAVALADQVPSSWRQANITTSVADRISTAKAAIDEAVFNIDTSSGQFPDPGAYGLAGTLLSQLAEFDHATNQSIYQDKLLNLWPAAAKTVSGLGGVVNLTGSFNYGHAAATAYKVYNNPSFLPYAEQSWWAANGYTISAADLKNGSTSVKNYTLSTNCVGITMAGGTFRAKDKNDPTINALSTGGFLALSALLAESTKNPIYLDAATLSLDFMHAHLYNVQNLVQDSISAVASQGCSSSSLLAPQNSGLMLEGIAVLYSITGNATLQDLAGSIVSAALSTTSWQGANGIIAPGDVFLPRGLNAVYTRNALPTTLRTYVAAYLGVQFNALTTLARANGSNIFGPFTGPPSTFSPTNQTNAISALIAAINANPSSESKTGANPPSSQSSSIAPVYHSSSSNTGAIVGGVVGGLAVLVILGFVFFLLWRRRKHKQSTVETDLNDAYPPTRVFRQEATTSPTPFMINSSVVPSTTLSTSVLPSSETASYQPASSHMSDSQSNSGSSAAADSNAPLRSGKARLAVIGSQPNSPSDPETDLSGRPISSENRAQIPTDELVRLLYTRMNGQPNNVGHSGQQNEEAPPEYS</sequence>
<evidence type="ECO:0000256" key="10">
    <source>
        <dbReference type="SAM" id="SignalP"/>
    </source>
</evidence>
<dbReference type="GO" id="GO:0016787">
    <property type="term" value="F:hydrolase activity"/>
    <property type="evidence" value="ECO:0007669"/>
    <property type="project" value="UniProtKB-KW"/>
</dbReference>
<keyword evidence="6" id="KW-0067">ATP-binding</keyword>
<dbReference type="InterPro" id="IPR053169">
    <property type="entry name" value="MUG_Protein"/>
</dbReference>
<dbReference type="OrthoDB" id="3067581at2759"/>
<evidence type="ECO:0000256" key="7">
    <source>
        <dbReference type="ARBA" id="ARBA00023137"/>
    </source>
</evidence>
<keyword evidence="2" id="KW-0597">Phosphoprotein</keyword>
<dbReference type="Gene3D" id="1.50.10.20">
    <property type="match status" value="1"/>
</dbReference>
<dbReference type="EC" id="2.7.10.1" evidence="1"/>
<dbReference type="PANTHER" id="PTHR47791">
    <property type="entry name" value="MEIOTICALLY UP-REGULATED GENE 191 PROTEIN"/>
    <property type="match status" value="1"/>
</dbReference>
<comment type="caution">
    <text evidence="12">The sequence shown here is derived from an EMBL/GenBank/DDBJ whole genome shotgun (WGS) entry which is preliminary data.</text>
</comment>
<evidence type="ECO:0000256" key="8">
    <source>
        <dbReference type="SAM" id="MobiDB-lite"/>
    </source>
</evidence>
<accession>A0A8H6S1M1</accession>
<dbReference type="AlphaFoldDB" id="A0A8H6S1M1"/>
<evidence type="ECO:0000256" key="3">
    <source>
        <dbReference type="ARBA" id="ARBA00022679"/>
    </source>
</evidence>
<protein>
    <recommendedName>
        <fullName evidence="1">receptor protein-tyrosine kinase</fullName>
        <ecNumber evidence="1">2.7.10.1</ecNumber>
    </recommendedName>
</protein>
<reference evidence="12" key="1">
    <citation type="submission" date="2020-05" db="EMBL/GenBank/DDBJ databases">
        <title>Mycena genomes resolve the evolution of fungal bioluminescence.</title>
        <authorList>
            <person name="Tsai I.J."/>
        </authorList>
    </citation>
    <scope>NUCLEOTIDE SEQUENCE</scope>
    <source>
        <strain evidence="12">171206Taipei</strain>
    </source>
</reference>
<organism evidence="12 13">
    <name type="scientific">Mycena indigotica</name>
    <dbReference type="NCBI Taxonomy" id="2126181"/>
    <lineage>
        <taxon>Eukaryota</taxon>
        <taxon>Fungi</taxon>
        <taxon>Dikarya</taxon>
        <taxon>Basidiomycota</taxon>
        <taxon>Agaricomycotina</taxon>
        <taxon>Agaricomycetes</taxon>
        <taxon>Agaricomycetidae</taxon>
        <taxon>Agaricales</taxon>
        <taxon>Marasmiineae</taxon>
        <taxon>Mycenaceae</taxon>
        <taxon>Mycena</taxon>
    </lineage>
</organism>
<evidence type="ECO:0000256" key="6">
    <source>
        <dbReference type="ARBA" id="ARBA00022840"/>
    </source>
</evidence>
<dbReference type="GO" id="GO:0005524">
    <property type="term" value="F:ATP binding"/>
    <property type="evidence" value="ECO:0007669"/>
    <property type="project" value="UniProtKB-KW"/>
</dbReference>
<keyword evidence="3" id="KW-0808">Transferase</keyword>
<dbReference type="InterPro" id="IPR005198">
    <property type="entry name" value="Glyco_hydro_76"/>
</dbReference>
<feature type="chain" id="PRO_5034634873" description="receptor protein-tyrosine kinase" evidence="10">
    <location>
        <begin position="20"/>
        <end position="596"/>
    </location>
</feature>